<feature type="compositionally biased region" description="Low complexity" evidence="1">
    <location>
        <begin position="93"/>
        <end position="108"/>
    </location>
</feature>
<dbReference type="Proteomes" id="UP000044071">
    <property type="component" value="Unassembled WGS sequence"/>
</dbReference>
<sequence>MGKEHAENLIITHQVSTFLHNIENHFKEGDEIEQIYTLNRKTLTNACASLKIKLELLSIQSKPSYTVPISLSSVPQSHSSSVFPQDNSSSVDNTNKTTTALSLSSSKNSSETIQTYSSRFFAEETLPNKDDVTAEYKSRAKQQIEAANKRLEQHRNRASSETHSNEHQNTVATYPSEQTSLSLRVQYNSQEIDISAYCLNNTSNLYISLDIEIEPKEEFDLFKEVALRQKILTQDSLGQNGIKIYGLNCLSVKCKQAGGRRLIFLSHKIVGTDDYIYLPYEIVSHVKYERLLNNKQELRTLINNIREKNSVTSIPSITLLNN</sequence>
<organism evidence="2 3">
    <name type="scientific">Legionella massiliensis</name>
    <dbReference type="NCBI Taxonomy" id="1034943"/>
    <lineage>
        <taxon>Bacteria</taxon>
        <taxon>Pseudomonadati</taxon>
        <taxon>Pseudomonadota</taxon>
        <taxon>Gammaproteobacteria</taxon>
        <taxon>Legionellales</taxon>
        <taxon>Legionellaceae</taxon>
        <taxon>Legionella</taxon>
    </lineage>
</organism>
<evidence type="ECO:0000313" key="2">
    <source>
        <dbReference type="EMBL" id="CDZ78392.1"/>
    </source>
</evidence>
<accession>A0A078KZE7</accession>
<evidence type="ECO:0000256" key="1">
    <source>
        <dbReference type="SAM" id="MobiDB-lite"/>
    </source>
</evidence>
<gene>
    <name evidence="2" type="ORF">BN59_02702</name>
</gene>
<feature type="region of interest" description="Disordered" evidence="1">
    <location>
        <begin position="70"/>
        <end position="108"/>
    </location>
</feature>
<feature type="compositionally biased region" description="Polar residues" evidence="1">
    <location>
        <begin position="82"/>
        <end position="92"/>
    </location>
</feature>
<dbReference type="AlphaFoldDB" id="A0A078KZE7"/>
<feature type="compositionally biased region" description="Low complexity" evidence="1">
    <location>
        <begin position="70"/>
        <end position="81"/>
    </location>
</feature>
<feature type="compositionally biased region" description="Basic and acidic residues" evidence="1">
    <location>
        <begin position="150"/>
        <end position="166"/>
    </location>
</feature>
<reference evidence="2 3" key="1">
    <citation type="submission" date="2014-06" db="EMBL/GenBank/DDBJ databases">
        <authorList>
            <person name="Urmite Genomes Urmite Genomes"/>
        </authorList>
    </citation>
    <scope>NUCLEOTIDE SEQUENCE [LARGE SCALE GENOMIC DNA]</scope>
</reference>
<keyword evidence="3" id="KW-1185">Reference proteome</keyword>
<feature type="region of interest" description="Disordered" evidence="1">
    <location>
        <begin position="150"/>
        <end position="175"/>
    </location>
</feature>
<name>A0A078KZE7_9GAMM</name>
<protein>
    <submittedName>
        <fullName evidence="2">Uncharacterized protein</fullName>
    </submittedName>
</protein>
<evidence type="ECO:0000313" key="3">
    <source>
        <dbReference type="Proteomes" id="UP000044071"/>
    </source>
</evidence>
<proteinExistence type="predicted"/>
<dbReference type="EMBL" id="CCSB01000003">
    <property type="protein sequence ID" value="CDZ78392.1"/>
    <property type="molecule type" value="Genomic_DNA"/>
</dbReference>